<feature type="transmembrane region" description="Helical" evidence="6">
    <location>
        <begin position="222"/>
        <end position="242"/>
    </location>
</feature>
<proteinExistence type="predicted"/>
<keyword evidence="9" id="KW-1185">Reference proteome</keyword>
<dbReference type="Gene3D" id="1.20.1250.20">
    <property type="entry name" value="MFS general substrate transporter like domains"/>
    <property type="match status" value="1"/>
</dbReference>
<keyword evidence="5 6" id="KW-0472">Membrane</keyword>
<feature type="transmembrane region" description="Helical" evidence="6">
    <location>
        <begin position="24"/>
        <end position="43"/>
    </location>
</feature>
<accession>A0AAD4G888</accession>
<keyword evidence="3 6" id="KW-0812">Transmembrane</keyword>
<evidence type="ECO:0000259" key="7">
    <source>
        <dbReference type="PROSITE" id="PS50850"/>
    </source>
</evidence>
<organism evidence="8 9">
    <name type="scientific">Boletus edulis BED1</name>
    <dbReference type="NCBI Taxonomy" id="1328754"/>
    <lineage>
        <taxon>Eukaryota</taxon>
        <taxon>Fungi</taxon>
        <taxon>Dikarya</taxon>
        <taxon>Basidiomycota</taxon>
        <taxon>Agaricomycotina</taxon>
        <taxon>Agaricomycetes</taxon>
        <taxon>Agaricomycetidae</taxon>
        <taxon>Boletales</taxon>
        <taxon>Boletineae</taxon>
        <taxon>Boletaceae</taxon>
        <taxon>Boletoideae</taxon>
        <taxon>Boletus</taxon>
    </lineage>
</organism>
<evidence type="ECO:0000256" key="2">
    <source>
        <dbReference type="ARBA" id="ARBA00022448"/>
    </source>
</evidence>
<dbReference type="GO" id="GO:0022857">
    <property type="term" value="F:transmembrane transporter activity"/>
    <property type="evidence" value="ECO:0007669"/>
    <property type="project" value="InterPro"/>
</dbReference>
<dbReference type="PANTHER" id="PTHR42718:SF9">
    <property type="entry name" value="MAJOR FACILITATOR SUPERFAMILY MULTIDRUG TRANSPORTER MFSC"/>
    <property type="match status" value="1"/>
</dbReference>
<keyword evidence="2" id="KW-0813">Transport</keyword>
<protein>
    <submittedName>
        <fullName evidence="8">Major facilitator superfamily domain-containing protein</fullName>
    </submittedName>
</protein>
<dbReference type="GO" id="GO:0016020">
    <property type="term" value="C:membrane"/>
    <property type="evidence" value="ECO:0007669"/>
    <property type="project" value="UniProtKB-SubCell"/>
</dbReference>
<feature type="transmembrane region" description="Helical" evidence="6">
    <location>
        <begin position="181"/>
        <end position="201"/>
    </location>
</feature>
<feature type="transmembrane region" description="Helical" evidence="6">
    <location>
        <begin position="437"/>
        <end position="456"/>
    </location>
</feature>
<feature type="domain" description="Major facilitator superfamily (MFS) profile" evidence="7">
    <location>
        <begin position="26"/>
        <end position="460"/>
    </location>
</feature>
<evidence type="ECO:0000256" key="5">
    <source>
        <dbReference type="ARBA" id="ARBA00023136"/>
    </source>
</evidence>
<keyword evidence="4 6" id="KW-1133">Transmembrane helix</keyword>
<dbReference type="InterPro" id="IPR020846">
    <property type="entry name" value="MFS_dom"/>
</dbReference>
<comment type="subcellular location">
    <subcellularLocation>
        <location evidence="1">Membrane</location>
        <topology evidence="1">Multi-pass membrane protein</topology>
    </subcellularLocation>
</comment>
<evidence type="ECO:0000256" key="1">
    <source>
        <dbReference type="ARBA" id="ARBA00004141"/>
    </source>
</evidence>
<evidence type="ECO:0000313" key="8">
    <source>
        <dbReference type="EMBL" id="KAF8429969.1"/>
    </source>
</evidence>
<feature type="transmembrane region" description="Helical" evidence="6">
    <location>
        <begin position="304"/>
        <end position="324"/>
    </location>
</feature>
<dbReference type="PROSITE" id="PS50850">
    <property type="entry name" value="MFS"/>
    <property type="match status" value="1"/>
</dbReference>
<feature type="transmembrane region" description="Helical" evidence="6">
    <location>
        <begin position="92"/>
        <end position="111"/>
    </location>
</feature>
<dbReference type="PANTHER" id="PTHR42718">
    <property type="entry name" value="MAJOR FACILITATOR SUPERFAMILY MULTIDRUG TRANSPORTER MFSC"/>
    <property type="match status" value="1"/>
</dbReference>
<dbReference type="EMBL" id="WHUW01000064">
    <property type="protein sequence ID" value="KAF8429969.1"/>
    <property type="molecule type" value="Genomic_DNA"/>
</dbReference>
<feature type="transmembrane region" description="Helical" evidence="6">
    <location>
        <begin position="117"/>
        <end position="139"/>
    </location>
</feature>
<reference evidence="8" key="2">
    <citation type="journal article" date="2020" name="Nat. Commun.">
        <title>Large-scale genome sequencing of mycorrhizal fungi provides insights into the early evolution of symbiotic traits.</title>
        <authorList>
            <person name="Miyauchi S."/>
            <person name="Kiss E."/>
            <person name="Kuo A."/>
            <person name="Drula E."/>
            <person name="Kohler A."/>
            <person name="Sanchez-Garcia M."/>
            <person name="Morin E."/>
            <person name="Andreopoulos B."/>
            <person name="Barry K.W."/>
            <person name="Bonito G."/>
            <person name="Buee M."/>
            <person name="Carver A."/>
            <person name="Chen C."/>
            <person name="Cichocki N."/>
            <person name="Clum A."/>
            <person name="Culley D."/>
            <person name="Crous P.W."/>
            <person name="Fauchery L."/>
            <person name="Girlanda M."/>
            <person name="Hayes R.D."/>
            <person name="Keri Z."/>
            <person name="LaButti K."/>
            <person name="Lipzen A."/>
            <person name="Lombard V."/>
            <person name="Magnuson J."/>
            <person name="Maillard F."/>
            <person name="Murat C."/>
            <person name="Nolan M."/>
            <person name="Ohm R.A."/>
            <person name="Pangilinan J."/>
            <person name="Pereira M.F."/>
            <person name="Perotto S."/>
            <person name="Peter M."/>
            <person name="Pfister S."/>
            <person name="Riley R."/>
            <person name="Sitrit Y."/>
            <person name="Stielow J.B."/>
            <person name="Szollosi G."/>
            <person name="Zifcakova L."/>
            <person name="Stursova M."/>
            <person name="Spatafora J.W."/>
            <person name="Tedersoo L."/>
            <person name="Vaario L.M."/>
            <person name="Yamada A."/>
            <person name="Yan M."/>
            <person name="Wang P."/>
            <person name="Xu J."/>
            <person name="Bruns T."/>
            <person name="Baldrian P."/>
            <person name="Vilgalys R."/>
            <person name="Dunand C."/>
            <person name="Henrissat B."/>
            <person name="Grigoriev I.V."/>
            <person name="Hibbett D."/>
            <person name="Nagy L.G."/>
            <person name="Martin F.M."/>
        </authorList>
    </citation>
    <scope>NUCLEOTIDE SEQUENCE</scope>
    <source>
        <strain evidence="8">BED1</strain>
    </source>
</reference>
<dbReference type="SUPFAM" id="SSF103473">
    <property type="entry name" value="MFS general substrate transporter"/>
    <property type="match status" value="1"/>
</dbReference>
<feature type="transmembrane region" description="Helical" evidence="6">
    <location>
        <begin position="63"/>
        <end position="80"/>
    </location>
</feature>
<feature type="transmembrane region" description="Helical" evidence="6">
    <location>
        <begin position="248"/>
        <end position="271"/>
    </location>
</feature>
<feature type="transmembrane region" description="Helical" evidence="6">
    <location>
        <begin position="389"/>
        <end position="417"/>
    </location>
</feature>
<comment type="caution">
    <text evidence="8">The sequence shown here is derived from an EMBL/GenBank/DDBJ whole genome shotgun (WGS) entry which is preliminary data.</text>
</comment>
<name>A0AAD4G888_BOLED</name>
<gene>
    <name evidence="8" type="ORF">L210DRAFT_3562929</name>
</gene>
<evidence type="ECO:0000313" key="9">
    <source>
        <dbReference type="Proteomes" id="UP001194468"/>
    </source>
</evidence>
<evidence type="ECO:0000256" key="3">
    <source>
        <dbReference type="ARBA" id="ARBA00022692"/>
    </source>
</evidence>
<feature type="transmembrane region" description="Helical" evidence="6">
    <location>
        <begin position="151"/>
        <end position="175"/>
    </location>
</feature>
<sequence length="489" mass="52534">MSSQSPPETPTDEPTMHLSLTRKFILLLLFCFAEFLDTFNNSALVPAIPPLEASMGITESQSAWLISAFKLTFASFLLISGRISDVYDPKKAFITGVFFMGIISFGAGFVSNRIAIIALRSLMGIASAMTIPSSLALIMHVFPEPLEQARAIGVFGGCGTVGNVLGLFIGAVLVQYASYHWVFWFVAIIAIPVALACIFIIPSEVAASKDRPDSRSARWQSLDLIGVFILTAALILFMYAVTSGSVDGWATAGVLAPLIISVLLIIGFFYWETLVPADKAAIAVFIVFTTLWQDVFHWTVISTALHMSPIGVAAFMMSFTGSLSRLSSPKWMILAGYSMVALATILLAVGGSQPEGYWPYIFPAFVVGSAGAMLTYTHTNIAMFRAAPAYMAGTVGALCVGALELGSGVGLAVFLSIETSVEATHGGPQEYYGRAVAFWFLLGIVVIEILSLSYFYQTATDHGSQPKLDDDDAERASYVTSNNARTVKV</sequence>
<evidence type="ECO:0000256" key="6">
    <source>
        <dbReference type="SAM" id="Phobius"/>
    </source>
</evidence>
<dbReference type="InterPro" id="IPR036259">
    <property type="entry name" value="MFS_trans_sf"/>
</dbReference>
<reference evidence="8" key="1">
    <citation type="submission" date="2019-10" db="EMBL/GenBank/DDBJ databases">
        <authorList>
            <consortium name="DOE Joint Genome Institute"/>
            <person name="Kuo A."/>
            <person name="Miyauchi S."/>
            <person name="Kiss E."/>
            <person name="Drula E."/>
            <person name="Kohler A."/>
            <person name="Sanchez-Garcia M."/>
            <person name="Andreopoulos B."/>
            <person name="Barry K.W."/>
            <person name="Bonito G."/>
            <person name="Buee M."/>
            <person name="Carver A."/>
            <person name="Chen C."/>
            <person name="Cichocki N."/>
            <person name="Clum A."/>
            <person name="Culley D."/>
            <person name="Crous P.W."/>
            <person name="Fauchery L."/>
            <person name="Girlanda M."/>
            <person name="Hayes R."/>
            <person name="Keri Z."/>
            <person name="LaButti K."/>
            <person name="Lipzen A."/>
            <person name="Lombard V."/>
            <person name="Magnuson J."/>
            <person name="Maillard F."/>
            <person name="Morin E."/>
            <person name="Murat C."/>
            <person name="Nolan M."/>
            <person name="Ohm R."/>
            <person name="Pangilinan J."/>
            <person name="Pereira M."/>
            <person name="Perotto S."/>
            <person name="Peter M."/>
            <person name="Riley R."/>
            <person name="Sitrit Y."/>
            <person name="Stielow B."/>
            <person name="Szollosi G."/>
            <person name="Zifcakova L."/>
            <person name="Stursova M."/>
            <person name="Spatafora J.W."/>
            <person name="Tedersoo L."/>
            <person name="Vaario L.-M."/>
            <person name="Yamada A."/>
            <person name="Yan M."/>
            <person name="Wang P."/>
            <person name="Xu J."/>
            <person name="Bruns T."/>
            <person name="Baldrian P."/>
            <person name="Vilgalys R."/>
            <person name="Henrissat B."/>
            <person name="Grigoriev I.V."/>
            <person name="Hibbett D."/>
            <person name="Nagy L.G."/>
            <person name="Martin F.M."/>
        </authorList>
    </citation>
    <scope>NUCLEOTIDE SEQUENCE</scope>
    <source>
        <strain evidence="8">BED1</strain>
    </source>
</reference>
<dbReference type="InterPro" id="IPR011701">
    <property type="entry name" value="MFS"/>
</dbReference>
<evidence type="ECO:0000256" key="4">
    <source>
        <dbReference type="ARBA" id="ARBA00022989"/>
    </source>
</evidence>
<dbReference type="Pfam" id="PF07690">
    <property type="entry name" value="MFS_1"/>
    <property type="match status" value="1"/>
</dbReference>
<feature type="transmembrane region" description="Helical" evidence="6">
    <location>
        <begin position="331"/>
        <end position="351"/>
    </location>
</feature>
<dbReference type="Proteomes" id="UP001194468">
    <property type="component" value="Unassembled WGS sequence"/>
</dbReference>
<dbReference type="AlphaFoldDB" id="A0AAD4G888"/>
<feature type="transmembrane region" description="Helical" evidence="6">
    <location>
        <begin position="357"/>
        <end position="377"/>
    </location>
</feature>